<accession>A0A0G3WID4</accession>
<dbReference type="NCBIfam" id="TIGR00079">
    <property type="entry name" value="pept_deformyl"/>
    <property type="match status" value="1"/>
</dbReference>
<keyword evidence="8" id="KW-1185">Reference proteome</keyword>
<reference evidence="7 8" key="1">
    <citation type="submission" date="2014-09" db="EMBL/GenBank/DDBJ databases">
        <title>Complete genome sequence of Endomicrobium proavitum.</title>
        <authorList>
            <person name="Zheng H."/>
        </authorList>
    </citation>
    <scope>NUCLEOTIDE SEQUENCE [LARGE SCALE GENOMIC DNA]</scope>
    <source>
        <strain evidence="7 8">Rsa215</strain>
    </source>
</reference>
<proteinExistence type="inferred from homology"/>
<dbReference type="PIRSF" id="PIRSF004749">
    <property type="entry name" value="Pep_def"/>
    <property type="match status" value="1"/>
</dbReference>
<keyword evidence="3 6" id="KW-0378">Hydrolase</keyword>
<dbReference type="PRINTS" id="PR01576">
    <property type="entry name" value="PDEFORMYLASE"/>
</dbReference>
<dbReference type="InterPro" id="IPR036821">
    <property type="entry name" value="Peptide_deformylase_sf"/>
</dbReference>
<comment type="cofactor">
    <cofactor evidence="6">
        <name>Fe(2+)</name>
        <dbReference type="ChEBI" id="CHEBI:29033"/>
    </cofactor>
    <text evidence="6">Binds 1 Fe(2+) ion.</text>
</comment>
<dbReference type="KEGG" id="epo:Epro_0674"/>
<dbReference type="Proteomes" id="UP000035337">
    <property type="component" value="Chromosome"/>
</dbReference>
<name>A0A0G3WID4_9BACT</name>
<feature type="active site" evidence="6">
    <location>
        <position position="134"/>
    </location>
</feature>
<dbReference type="PANTHER" id="PTHR10458">
    <property type="entry name" value="PEPTIDE DEFORMYLASE"/>
    <property type="match status" value="1"/>
</dbReference>
<dbReference type="GO" id="GO:0006412">
    <property type="term" value="P:translation"/>
    <property type="evidence" value="ECO:0007669"/>
    <property type="project" value="UniProtKB-UniRule"/>
</dbReference>
<dbReference type="PATRIC" id="fig|1408281.3.peg.690"/>
<evidence type="ECO:0000256" key="5">
    <source>
        <dbReference type="ARBA" id="ARBA00023004"/>
    </source>
</evidence>
<dbReference type="GO" id="GO:0042586">
    <property type="term" value="F:peptide deformylase activity"/>
    <property type="evidence" value="ECO:0007669"/>
    <property type="project" value="UniProtKB-UniRule"/>
</dbReference>
<dbReference type="FunFam" id="3.90.45.10:FF:000005">
    <property type="entry name" value="Peptide deformylase"/>
    <property type="match status" value="1"/>
</dbReference>
<dbReference type="RefSeq" id="WP_052570601.1">
    <property type="nucleotide sequence ID" value="NZ_CP009498.1"/>
</dbReference>
<keyword evidence="4 6" id="KW-0648">Protein biosynthesis</keyword>
<keyword evidence="2 6" id="KW-0479">Metal-binding</keyword>
<comment type="similarity">
    <text evidence="1 6">Belongs to the polypeptide deformylase family.</text>
</comment>
<dbReference type="EC" id="3.5.1.88" evidence="6"/>
<dbReference type="Gene3D" id="3.90.45.10">
    <property type="entry name" value="Peptide deformylase"/>
    <property type="match status" value="1"/>
</dbReference>
<feature type="binding site" evidence="6">
    <location>
        <position position="133"/>
    </location>
    <ligand>
        <name>Fe cation</name>
        <dbReference type="ChEBI" id="CHEBI:24875"/>
    </ligand>
</feature>
<comment type="catalytic activity">
    <reaction evidence="6">
        <text>N-terminal N-formyl-L-methionyl-[peptide] + H2O = N-terminal L-methionyl-[peptide] + formate</text>
        <dbReference type="Rhea" id="RHEA:24420"/>
        <dbReference type="Rhea" id="RHEA-COMP:10639"/>
        <dbReference type="Rhea" id="RHEA-COMP:10640"/>
        <dbReference type="ChEBI" id="CHEBI:15377"/>
        <dbReference type="ChEBI" id="CHEBI:15740"/>
        <dbReference type="ChEBI" id="CHEBI:49298"/>
        <dbReference type="ChEBI" id="CHEBI:64731"/>
        <dbReference type="EC" id="3.5.1.88"/>
    </reaction>
</comment>
<sequence length="168" mass="18922">MAKLEIKKYGDGVLRKKNEPVSKITDKVKQLALDMLETMYAAPGVGLAAPQVGVSLRICVIDVNPDKNNPIVMINPEVTKGENKISAEEGCLSFPGLYEEVKRFKKVNAQFTDINGKPQEIKADGFLAKAIQHEIDHLDGKLFIDYLPEWKRKSVEKEIKRRKKSGNW</sequence>
<evidence type="ECO:0000256" key="4">
    <source>
        <dbReference type="ARBA" id="ARBA00022917"/>
    </source>
</evidence>
<dbReference type="AlphaFoldDB" id="A0A0G3WID4"/>
<dbReference type="Pfam" id="PF01327">
    <property type="entry name" value="Pep_deformylase"/>
    <property type="match status" value="1"/>
</dbReference>
<dbReference type="HAMAP" id="MF_00163">
    <property type="entry name" value="Pep_deformylase"/>
    <property type="match status" value="1"/>
</dbReference>
<comment type="function">
    <text evidence="6">Removes the formyl group from the N-terminal Met of newly synthesized proteins. Requires at least a dipeptide for an efficient rate of reaction. N-terminal L-methionine is a prerequisite for activity but the enzyme has broad specificity at other positions.</text>
</comment>
<evidence type="ECO:0000256" key="6">
    <source>
        <dbReference type="HAMAP-Rule" id="MF_00163"/>
    </source>
</evidence>
<feature type="binding site" evidence="6">
    <location>
        <position position="91"/>
    </location>
    <ligand>
        <name>Fe cation</name>
        <dbReference type="ChEBI" id="CHEBI:24875"/>
    </ligand>
</feature>
<evidence type="ECO:0000256" key="3">
    <source>
        <dbReference type="ARBA" id="ARBA00022801"/>
    </source>
</evidence>
<evidence type="ECO:0000256" key="2">
    <source>
        <dbReference type="ARBA" id="ARBA00022723"/>
    </source>
</evidence>
<feature type="binding site" evidence="6">
    <location>
        <position position="137"/>
    </location>
    <ligand>
        <name>Fe cation</name>
        <dbReference type="ChEBI" id="CHEBI:24875"/>
    </ligand>
</feature>
<evidence type="ECO:0000313" key="7">
    <source>
        <dbReference type="EMBL" id="AKL98053.1"/>
    </source>
</evidence>
<evidence type="ECO:0000256" key="1">
    <source>
        <dbReference type="ARBA" id="ARBA00010759"/>
    </source>
</evidence>
<gene>
    <name evidence="6 7" type="primary">def</name>
    <name evidence="7" type="ORF">Epro_0674</name>
</gene>
<dbReference type="OrthoDB" id="9804313at2"/>
<dbReference type="PANTHER" id="PTHR10458:SF22">
    <property type="entry name" value="PEPTIDE DEFORMYLASE"/>
    <property type="match status" value="1"/>
</dbReference>
<organism evidence="7 8">
    <name type="scientific">Endomicrobium proavitum</name>
    <dbReference type="NCBI Taxonomy" id="1408281"/>
    <lineage>
        <taxon>Bacteria</taxon>
        <taxon>Pseudomonadati</taxon>
        <taxon>Elusimicrobiota</taxon>
        <taxon>Endomicrobiia</taxon>
        <taxon>Endomicrobiales</taxon>
        <taxon>Endomicrobiaceae</taxon>
        <taxon>Endomicrobium</taxon>
    </lineage>
</organism>
<dbReference type="InterPro" id="IPR023635">
    <property type="entry name" value="Peptide_deformylase"/>
</dbReference>
<keyword evidence="5 6" id="KW-0408">Iron</keyword>
<evidence type="ECO:0000313" key="8">
    <source>
        <dbReference type="Proteomes" id="UP000035337"/>
    </source>
</evidence>
<dbReference type="EMBL" id="CP009498">
    <property type="protein sequence ID" value="AKL98053.1"/>
    <property type="molecule type" value="Genomic_DNA"/>
</dbReference>
<dbReference type="GO" id="GO:0046872">
    <property type="term" value="F:metal ion binding"/>
    <property type="evidence" value="ECO:0007669"/>
    <property type="project" value="UniProtKB-KW"/>
</dbReference>
<protein>
    <recommendedName>
        <fullName evidence="6">Peptide deformylase</fullName>
        <shortName evidence="6">PDF</shortName>
        <ecNumber evidence="6">3.5.1.88</ecNumber>
    </recommendedName>
    <alternativeName>
        <fullName evidence="6">Polypeptide deformylase</fullName>
    </alternativeName>
</protein>
<dbReference type="SUPFAM" id="SSF56420">
    <property type="entry name" value="Peptide deformylase"/>
    <property type="match status" value="1"/>
</dbReference>
<dbReference type="NCBIfam" id="NF001159">
    <property type="entry name" value="PRK00150.1-3"/>
    <property type="match status" value="1"/>
</dbReference>
<dbReference type="STRING" id="1408281.Epro_0674"/>
<dbReference type="CDD" id="cd00487">
    <property type="entry name" value="Pep_deformylase"/>
    <property type="match status" value="1"/>
</dbReference>